<evidence type="ECO:0000313" key="7">
    <source>
        <dbReference type="EMBL" id="GEP69272.1"/>
    </source>
</evidence>
<dbReference type="EMBL" id="BKAL01000006">
    <property type="protein sequence ID" value="GEP69272.1"/>
    <property type="molecule type" value="Genomic_DNA"/>
</dbReference>
<dbReference type="GO" id="GO:0003984">
    <property type="term" value="F:acetolactate synthase activity"/>
    <property type="evidence" value="ECO:0007669"/>
    <property type="project" value="TreeGrafter"/>
</dbReference>
<dbReference type="CDD" id="cd07035">
    <property type="entry name" value="TPP_PYR_POX_like"/>
    <property type="match status" value="1"/>
</dbReference>
<dbReference type="PANTHER" id="PTHR18968:SF167">
    <property type="entry name" value="ACETOLACTATE SYNTHASE LARGE SUBUNIT ILVB2-RELATED"/>
    <property type="match status" value="1"/>
</dbReference>
<keyword evidence="8" id="KW-1185">Reference proteome</keyword>
<dbReference type="InterPro" id="IPR029061">
    <property type="entry name" value="THDP-binding"/>
</dbReference>
<evidence type="ECO:0000256" key="3">
    <source>
        <dbReference type="RuleBase" id="RU362132"/>
    </source>
</evidence>
<dbReference type="GO" id="GO:0050660">
    <property type="term" value="F:flavin adenine dinucleotide binding"/>
    <property type="evidence" value="ECO:0007669"/>
    <property type="project" value="TreeGrafter"/>
</dbReference>
<feature type="domain" description="Thiamine pyrophosphate enzyme central" evidence="4">
    <location>
        <begin position="195"/>
        <end position="322"/>
    </location>
</feature>
<proteinExistence type="inferred from homology"/>
<dbReference type="Proteomes" id="UP000321798">
    <property type="component" value="Unassembled WGS sequence"/>
</dbReference>
<feature type="domain" description="Thiamine pyrophosphate enzyme TPP-binding" evidence="5">
    <location>
        <begin position="386"/>
        <end position="525"/>
    </location>
</feature>
<gene>
    <name evidence="7" type="ORF">CSO01_19870</name>
</gene>
<dbReference type="GO" id="GO:0005948">
    <property type="term" value="C:acetolactate synthase complex"/>
    <property type="evidence" value="ECO:0007669"/>
    <property type="project" value="TreeGrafter"/>
</dbReference>
<dbReference type="PANTHER" id="PTHR18968">
    <property type="entry name" value="THIAMINE PYROPHOSPHATE ENZYMES"/>
    <property type="match status" value="1"/>
</dbReference>
<dbReference type="RefSeq" id="WP_146953015.1">
    <property type="nucleotide sequence ID" value="NZ_BAABBJ010000006.1"/>
</dbReference>
<dbReference type="Pfam" id="PF02775">
    <property type="entry name" value="TPP_enzyme_C"/>
    <property type="match status" value="1"/>
</dbReference>
<reference evidence="7 8" key="1">
    <citation type="submission" date="2019-07" db="EMBL/GenBank/DDBJ databases">
        <title>Whole genome shotgun sequence of Cellulomonas soli NBRC 109434.</title>
        <authorList>
            <person name="Hosoyama A."/>
            <person name="Uohara A."/>
            <person name="Ohji S."/>
            <person name="Ichikawa N."/>
        </authorList>
    </citation>
    <scope>NUCLEOTIDE SEQUENCE [LARGE SCALE GENOMIC DNA]</scope>
    <source>
        <strain evidence="7 8">NBRC 109434</strain>
    </source>
</reference>
<dbReference type="InterPro" id="IPR012001">
    <property type="entry name" value="Thiamin_PyroP_enz_TPP-bd_dom"/>
</dbReference>
<dbReference type="InterPro" id="IPR045229">
    <property type="entry name" value="TPP_enz"/>
</dbReference>
<dbReference type="InterPro" id="IPR012000">
    <property type="entry name" value="Thiamin_PyroP_enz_cen_dom"/>
</dbReference>
<dbReference type="Gene3D" id="3.40.50.1220">
    <property type="entry name" value="TPP-binding domain"/>
    <property type="match status" value="1"/>
</dbReference>
<dbReference type="InterPro" id="IPR000399">
    <property type="entry name" value="TPP-bd_CS"/>
</dbReference>
<evidence type="ECO:0000313" key="8">
    <source>
        <dbReference type="Proteomes" id="UP000321798"/>
    </source>
</evidence>
<dbReference type="NCBIfam" id="NF006122">
    <property type="entry name" value="PRK08266.1"/>
    <property type="match status" value="1"/>
</dbReference>
<evidence type="ECO:0000259" key="6">
    <source>
        <dbReference type="Pfam" id="PF02776"/>
    </source>
</evidence>
<dbReference type="Pfam" id="PF02776">
    <property type="entry name" value="TPP_enzyme_N"/>
    <property type="match status" value="1"/>
</dbReference>
<dbReference type="AlphaFoldDB" id="A0A512PDS1"/>
<protein>
    <submittedName>
        <fullName evidence="7">Thiamine pyrophosphate enzyme</fullName>
    </submittedName>
</protein>
<evidence type="ECO:0000259" key="5">
    <source>
        <dbReference type="Pfam" id="PF02775"/>
    </source>
</evidence>
<sequence length="558" mass="58764">MTRQTGGQLLVAALLAQGVTEVFGIPGVQLDAAVDALHERQDVVHFTCVRNEQAATYMADGYARSSGRVGVAMVVPGPGVLNALAGLATAYATGSPVLLIAGQIRSDQIGQGFGVLHELPDQTGVLERVTGWTGTARRAADIPTLVVEAFRRLRSDRPRPVAIEVPPDVLAEVVEDVAVPARVVRTRTAPPADQVAEAARLLLAAERPLLYVGGGIRASDAEAELVALAEALEAPVLVSENGRGAIDARHRLALDSLALRTLRKDADLVLAVGSRFVSTFGTRVDTGDAPVVLVNSEPEHLGGIREPRLALRGDARATLAALVAEVTAPGLPQRPSREDELAAARAWVAGRLTEIAPQWEYLTALREVLPADAVLVSEYTQIGYAASLCLPTYGPRGYLGPGYQGTLGYGFATALGAQTADPDRAVVSVNGDGGFSWTLQELSTAKRYGLAVVTIVFRDGYFGNVRRIQRDSYDGRVFASDLTNPDYPALAAAFGIRAVTVRDPAGLASAVADALASREPVLVEVPVGEFPSPWHLIHEGLPTPAPLAPGADRVAPSR</sequence>
<dbReference type="SUPFAM" id="SSF52467">
    <property type="entry name" value="DHS-like NAD/FAD-binding domain"/>
    <property type="match status" value="1"/>
</dbReference>
<dbReference type="GO" id="GO:0030976">
    <property type="term" value="F:thiamine pyrophosphate binding"/>
    <property type="evidence" value="ECO:0007669"/>
    <property type="project" value="InterPro"/>
</dbReference>
<comment type="caution">
    <text evidence="7">The sequence shown here is derived from an EMBL/GenBank/DDBJ whole genome shotgun (WGS) entry which is preliminary data.</text>
</comment>
<dbReference type="Pfam" id="PF00205">
    <property type="entry name" value="TPP_enzyme_M"/>
    <property type="match status" value="1"/>
</dbReference>
<dbReference type="SUPFAM" id="SSF52518">
    <property type="entry name" value="Thiamin diphosphate-binding fold (THDP-binding)"/>
    <property type="match status" value="2"/>
</dbReference>
<dbReference type="Gene3D" id="3.40.50.970">
    <property type="match status" value="2"/>
</dbReference>
<dbReference type="InterPro" id="IPR011766">
    <property type="entry name" value="TPP_enzyme_TPP-bd"/>
</dbReference>
<dbReference type="GO" id="GO:0009099">
    <property type="term" value="P:L-valine biosynthetic process"/>
    <property type="evidence" value="ECO:0007669"/>
    <property type="project" value="TreeGrafter"/>
</dbReference>
<dbReference type="GO" id="GO:0009097">
    <property type="term" value="P:isoleucine biosynthetic process"/>
    <property type="evidence" value="ECO:0007669"/>
    <property type="project" value="TreeGrafter"/>
</dbReference>
<name>A0A512PDS1_9CELL</name>
<keyword evidence="2 3" id="KW-0786">Thiamine pyrophosphate</keyword>
<dbReference type="InterPro" id="IPR029035">
    <property type="entry name" value="DHS-like_NAD/FAD-binding_dom"/>
</dbReference>
<dbReference type="CDD" id="cd00568">
    <property type="entry name" value="TPP_enzymes"/>
    <property type="match status" value="1"/>
</dbReference>
<comment type="similarity">
    <text evidence="1 3">Belongs to the TPP enzyme family.</text>
</comment>
<dbReference type="GO" id="GO:0000287">
    <property type="term" value="F:magnesium ion binding"/>
    <property type="evidence" value="ECO:0007669"/>
    <property type="project" value="InterPro"/>
</dbReference>
<dbReference type="PROSITE" id="PS00187">
    <property type="entry name" value="TPP_ENZYMES"/>
    <property type="match status" value="1"/>
</dbReference>
<evidence type="ECO:0000256" key="2">
    <source>
        <dbReference type="ARBA" id="ARBA00023052"/>
    </source>
</evidence>
<organism evidence="7 8">
    <name type="scientific">Cellulomonas soli</name>
    <dbReference type="NCBI Taxonomy" id="931535"/>
    <lineage>
        <taxon>Bacteria</taxon>
        <taxon>Bacillati</taxon>
        <taxon>Actinomycetota</taxon>
        <taxon>Actinomycetes</taxon>
        <taxon>Micrococcales</taxon>
        <taxon>Cellulomonadaceae</taxon>
        <taxon>Cellulomonas</taxon>
    </lineage>
</organism>
<evidence type="ECO:0000256" key="1">
    <source>
        <dbReference type="ARBA" id="ARBA00007812"/>
    </source>
</evidence>
<dbReference type="OrthoDB" id="2443624at2"/>
<accession>A0A512PDS1</accession>
<evidence type="ECO:0000259" key="4">
    <source>
        <dbReference type="Pfam" id="PF00205"/>
    </source>
</evidence>
<feature type="domain" description="Thiamine pyrophosphate enzyme N-terminal TPP-binding" evidence="6">
    <location>
        <begin position="5"/>
        <end position="117"/>
    </location>
</feature>